<reference evidence="1 2" key="1">
    <citation type="submission" date="2019-03" db="EMBL/GenBank/DDBJ databases">
        <title>Single cell metagenomics reveals metabolic interactions within the superorganism composed of flagellate Streblomastix strix and complex community of Bacteroidetes bacteria on its surface.</title>
        <authorList>
            <person name="Treitli S.C."/>
            <person name="Kolisko M."/>
            <person name="Husnik F."/>
            <person name="Keeling P."/>
            <person name="Hampl V."/>
        </authorList>
    </citation>
    <scope>NUCLEOTIDE SEQUENCE [LARGE SCALE GENOMIC DNA]</scope>
    <source>
        <strain evidence="1">ST1C</strain>
    </source>
</reference>
<organism evidence="1 2">
    <name type="scientific">Streblomastix strix</name>
    <dbReference type="NCBI Taxonomy" id="222440"/>
    <lineage>
        <taxon>Eukaryota</taxon>
        <taxon>Metamonada</taxon>
        <taxon>Preaxostyla</taxon>
        <taxon>Oxymonadida</taxon>
        <taxon>Streblomastigidae</taxon>
        <taxon>Streblomastix</taxon>
    </lineage>
</organism>
<sequence length="179" mass="21190">MDSTFSIYIIKKQNYKRIWKRRVCSQKIRKRSGLDPNLEIALQLWLREFKQTKPRVVITDPILKQAGDRLFALLNEDDNHGSMHDYGNAVSESYMQRWKMRCNQKQEKLFGESVSEDMDSANTWIENQLPQIIKKFGIEIVYRSDEFGLYYEQGVETTITDRGQQEHEKKIKVKSDSFS</sequence>
<comment type="caution">
    <text evidence="1">The sequence shown here is derived from an EMBL/GenBank/DDBJ whole genome shotgun (WGS) entry which is preliminary data.</text>
</comment>
<evidence type="ECO:0008006" key="3">
    <source>
        <dbReference type="Google" id="ProtNLM"/>
    </source>
</evidence>
<gene>
    <name evidence="1" type="ORF">EZS28_049691</name>
</gene>
<protein>
    <recommendedName>
        <fullName evidence="3">HTH CENPB-type domain-containing protein</fullName>
    </recommendedName>
</protein>
<dbReference type="OrthoDB" id="125347at2759"/>
<evidence type="ECO:0000313" key="2">
    <source>
        <dbReference type="Proteomes" id="UP000324800"/>
    </source>
</evidence>
<dbReference type="AlphaFoldDB" id="A0A5J4TA62"/>
<dbReference type="EMBL" id="SNRW01035720">
    <property type="protein sequence ID" value="KAA6354782.1"/>
    <property type="molecule type" value="Genomic_DNA"/>
</dbReference>
<dbReference type="Proteomes" id="UP000324800">
    <property type="component" value="Unassembled WGS sequence"/>
</dbReference>
<proteinExistence type="predicted"/>
<evidence type="ECO:0000313" key="1">
    <source>
        <dbReference type="EMBL" id="KAA6354782.1"/>
    </source>
</evidence>
<name>A0A5J4TA62_9EUKA</name>
<accession>A0A5J4TA62</accession>